<sequence>MSMHSRWNGYEERCLLGCGVYPLRHTSEFTPSGPSTRMDNVAGEGLEDSHDIVDEALYLLKPHLLLRSFSIKGAGDRVLLYLTAYMHECLKMLTAVTREEAAKLLINHATLKFSSPGDKDFPFNSFFLSGSSSEKEEWQSYMRQLRVEASSRLVEKVFMFPETDGTGNRFWLAFAKRSFLSVQ</sequence>
<gene>
    <name evidence="6" type="ORF">TVY486_1004560</name>
</gene>
<keyword evidence="3" id="KW-0963">Cytoplasm</keyword>
<dbReference type="Gene3D" id="1.10.1760.10">
    <property type="entry name" value="Actin-related protein 2/3 complex subunit 3"/>
    <property type="match status" value="1"/>
</dbReference>
<dbReference type="PANTHER" id="PTHR12391">
    <property type="entry name" value="ARP2/3 COMPLEX 21 KD SUBUNIT"/>
    <property type="match status" value="1"/>
</dbReference>
<evidence type="ECO:0000256" key="5">
    <source>
        <dbReference type="ARBA" id="ARBA00023212"/>
    </source>
</evidence>
<dbReference type="OMA" id="TPSKWWL"/>
<evidence type="ECO:0000256" key="1">
    <source>
        <dbReference type="ARBA" id="ARBA00004245"/>
    </source>
</evidence>
<dbReference type="GO" id="GO:0003779">
    <property type="term" value="F:actin binding"/>
    <property type="evidence" value="ECO:0007669"/>
    <property type="project" value="UniProtKB-KW"/>
</dbReference>
<dbReference type="Pfam" id="PF04062">
    <property type="entry name" value="P21-Arc"/>
    <property type="match status" value="1"/>
</dbReference>
<evidence type="ECO:0000256" key="2">
    <source>
        <dbReference type="ARBA" id="ARBA00010856"/>
    </source>
</evidence>
<comment type="similarity">
    <text evidence="2">Belongs to the ARPC3 family.</text>
</comment>
<organism evidence="6">
    <name type="scientific">Trypanosoma vivax (strain Y486)</name>
    <dbReference type="NCBI Taxonomy" id="1055687"/>
    <lineage>
        <taxon>Eukaryota</taxon>
        <taxon>Discoba</taxon>
        <taxon>Euglenozoa</taxon>
        <taxon>Kinetoplastea</taxon>
        <taxon>Metakinetoplastina</taxon>
        <taxon>Trypanosomatida</taxon>
        <taxon>Trypanosomatidae</taxon>
        <taxon>Trypanosoma</taxon>
        <taxon>Duttonella</taxon>
    </lineage>
</organism>
<accession>G0U6A2</accession>
<evidence type="ECO:0000256" key="4">
    <source>
        <dbReference type="ARBA" id="ARBA00023203"/>
    </source>
</evidence>
<keyword evidence="5" id="KW-0206">Cytoskeleton</keyword>
<proteinExistence type="inferred from homology"/>
<reference evidence="6" key="1">
    <citation type="journal article" date="2012" name="Proc. Natl. Acad. Sci. U.S.A.">
        <title>Antigenic diversity is generated by distinct evolutionary mechanisms in African trypanosome species.</title>
        <authorList>
            <person name="Jackson A.P."/>
            <person name="Berry A."/>
            <person name="Aslett M."/>
            <person name="Allison H.C."/>
            <person name="Burton P."/>
            <person name="Vavrova-Anderson J."/>
            <person name="Brown R."/>
            <person name="Browne H."/>
            <person name="Corton N."/>
            <person name="Hauser H."/>
            <person name="Gamble J."/>
            <person name="Gilderthorp R."/>
            <person name="Marcello L."/>
            <person name="McQuillan J."/>
            <person name="Otto T.D."/>
            <person name="Quail M.A."/>
            <person name="Sanders M.J."/>
            <person name="van Tonder A."/>
            <person name="Ginger M.L."/>
            <person name="Field M.C."/>
            <person name="Barry J.D."/>
            <person name="Hertz-Fowler C."/>
            <person name="Berriman M."/>
        </authorList>
    </citation>
    <scope>NUCLEOTIDE SEQUENCE</scope>
    <source>
        <strain evidence="6">Y486</strain>
    </source>
</reference>
<dbReference type="AlphaFoldDB" id="G0U6A2"/>
<dbReference type="GO" id="GO:0034314">
    <property type="term" value="P:Arp2/3 complex-mediated actin nucleation"/>
    <property type="evidence" value="ECO:0007669"/>
    <property type="project" value="InterPro"/>
</dbReference>
<evidence type="ECO:0000313" key="6">
    <source>
        <dbReference type="EMBL" id="CCC51405.1"/>
    </source>
</evidence>
<name>G0U6A2_TRYVY</name>
<dbReference type="SUPFAM" id="SSF69060">
    <property type="entry name" value="Arp2/3 complex 21 kDa subunit ARPC3"/>
    <property type="match status" value="1"/>
</dbReference>
<comment type="subcellular location">
    <subcellularLocation>
        <location evidence="1">Cytoplasm</location>
        <location evidence="1">Cytoskeleton</location>
    </subcellularLocation>
</comment>
<dbReference type="InterPro" id="IPR007204">
    <property type="entry name" value="ARPC3"/>
</dbReference>
<dbReference type="GO" id="GO:0005885">
    <property type="term" value="C:Arp2/3 protein complex"/>
    <property type="evidence" value="ECO:0007669"/>
    <property type="project" value="InterPro"/>
</dbReference>
<protein>
    <submittedName>
        <fullName evidence="6">Putative ARP2/3 complex subunit</fullName>
    </submittedName>
</protein>
<evidence type="ECO:0000256" key="3">
    <source>
        <dbReference type="ARBA" id="ARBA00022490"/>
    </source>
</evidence>
<dbReference type="InterPro" id="IPR036753">
    <property type="entry name" value="ARPC3_sf"/>
</dbReference>
<dbReference type="VEuPathDB" id="TriTrypDB:TvY486_1004560"/>
<dbReference type="EMBL" id="HE573026">
    <property type="protein sequence ID" value="CCC51405.1"/>
    <property type="molecule type" value="Genomic_DNA"/>
</dbReference>
<keyword evidence="4" id="KW-0009">Actin-binding</keyword>
<dbReference type="GO" id="GO:0030833">
    <property type="term" value="P:regulation of actin filament polymerization"/>
    <property type="evidence" value="ECO:0007669"/>
    <property type="project" value="InterPro"/>
</dbReference>